<protein>
    <submittedName>
        <fullName evidence="1">Uncharacterized protein</fullName>
    </submittedName>
</protein>
<dbReference type="EMBL" id="JAOQIO010000069">
    <property type="protein sequence ID" value="MCU6793814.1"/>
    <property type="molecule type" value="Genomic_DNA"/>
</dbReference>
<proteinExistence type="predicted"/>
<reference evidence="1 2" key="1">
    <citation type="submission" date="2022-09" db="EMBL/GenBank/DDBJ databases">
        <authorList>
            <person name="Han X.L."/>
            <person name="Wang Q."/>
            <person name="Lu T."/>
        </authorList>
    </citation>
    <scope>NUCLEOTIDE SEQUENCE [LARGE SCALE GENOMIC DNA]</scope>
    <source>
        <strain evidence="1 2">WQ 127069</strain>
    </source>
</reference>
<dbReference type="Proteomes" id="UP001652445">
    <property type="component" value="Unassembled WGS sequence"/>
</dbReference>
<comment type="caution">
    <text evidence="1">The sequence shown here is derived from an EMBL/GenBank/DDBJ whole genome shotgun (WGS) entry which is preliminary data.</text>
</comment>
<name>A0ABT2UGQ7_9BACL</name>
<evidence type="ECO:0000313" key="1">
    <source>
        <dbReference type="EMBL" id="MCU6793814.1"/>
    </source>
</evidence>
<gene>
    <name evidence="1" type="ORF">OB236_17060</name>
</gene>
<accession>A0ABT2UGQ7</accession>
<organism evidence="1 2">
    <name type="scientific">Paenibacillus baimaensis</name>
    <dbReference type="NCBI Taxonomy" id="2982185"/>
    <lineage>
        <taxon>Bacteria</taxon>
        <taxon>Bacillati</taxon>
        <taxon>Bacillota</taxon>
        <taxon>Bacilli</taxon>
        <taxon>Bacillales</taxon>
        <taxon>Paenibacillaceae</taxon>
        <taxon>Paenibacillus</taxon>
    </lineage>
</organism>
<sequence length="46" mass="5439">MNKMLISFLFKKEQEDRGYVSIAPELVRVPWEDGQAIQAIRDKLFK</sequence>
<evidence type="ECO:0000313" key="2">
    <source>
        <dbReference type="Proteomes" id="UP001652445"/>
    </source>
</evidence>
<keyword evidence="2" id="KW-1185">Reference proteome</keyword>